<reference evidence="2 4" key="2">
    <citation type="submission" date="2013-03" db="EMBL/GenBank/DDBJ databases">
        <title>The Genome Sequence of Enterococcus haemoperoxidus BAA-382 (PacBio/Illumina hybrid assembly).</title>
        <authorList>
            <consortium name="The Broad Institute Genomics Platform"/>
            <consortium name="The Broad Institute Genome Sequencing Center for Infectious Disease"/>
            <person name="Earl A."/>
            <person name="Russ C."/>
            <person name="Gilmore M."/>
            <person name="Surin D."/>
            <person name="Walker B."/>
            <person name="Young S."/>
            <person name="Zeng Q."/>
            <person name="Gargeya S."/>
            <person name="Fitzgerald M."/>
            <person name="Haas B."/>
            <person name="Abouelleil A."/>
            <person name="Allen A.W."/>
            <person name="Alvarado L."/>
            <person name="Arachchi H.M."/>
            <person name="Berlin A.M."/>
            <person name="Chapman S.B."/>
            <person name="Gainer-Dewar J."/>
            <person name="Goldberg J."/>
            <person name="Griggs A."/>
            <person name="Gujja S."/>
            <person name="Hansen M."/>
            <person name="Howarth C."/>
            <person name="Imamovic A."/>
            <person name="Ireland A."/>
            <person name="Larimer J."/>
            <person name="McCowan C."/>
            <person name="Murphy C."/>
            <person name="Pearson M."/>
            <person name="Poon T.W."/>
            <person name="Priest M."/>
            <person name="Roberts A."/>
            <person name="Saif S."/>
            <person name="Shea T."/>
            <person name="Sisk P."/>
            <person name="Sykes S."/>
            <person name="Wortman J."/>
            <person name="Nusbaum C."/>
            <person name="Birren B."/>
        </authorList>
    </citation>
    <scope>NUCLEOTIDE SEQUENCE [LARGE SCALE GENOMIC DNA]</scope>
    <source>
        <strain evidence="2 4">ATCC BAA-382</strain>
    </source>
</reference>
<accession>R2QXJ5</accession>
<dbReference type="EMBL" id="ASVY01000002">
    <property type="protein sequence ID" value="EOT63138.1"/>
    <property type="molecule type" value="Genomic_DNA"/>
</dbReference>
<evidence type="ECO:0000313" key="2">
    <source>
        <dbReference type="EMBL" id="EOT63138.1"/>
    </source>
</evidence>
<evidence type="ECO:0000313" key="3">
    <source>
        <dbReference type="Proteomes" id="UP000013858"/>
    </source>
</evidence>
<dbReference type="EMBL" id="AJAR01000005">
    <property type="protein sequence ID" value="EOI00096.1"/>
    <property type="molecule type" value="Genomic_DNA"/>
</dbReference>
<sequence>MMLSKKSSDKTNDIFRVNYSVLGYLNDGGCQINNFKIKCLDLDKFD</sequence>
<evidence type="ECO:0000313" key="4">
    <source>
        <dbReference type="Proteomes" id="UP000014197"/>
    </source>
</evidence>
<reference evidence="1 3" key="1">
    <citation type="submission" date="2013-02" db="EMBL/GenBank/DDBJ databases">
        <title>The Genome Sequence of Enterococcus haemoperoxidus BAA-382.</title>
        <authorList>
            <consortium name="The Broad Institute Genome Sequencing Platform"/>
            <consortium name="The Broad Institute Genome Sequencing Center for Infectious Disease"/>
            <person name="Earl A.M."/>
            <person name="Gilmore M.S."/>
            <person name="Lebreton F."/>
            <person name="Walker B."/>
            <person name="Young S.K."/>
            <person name="Zeng Q."/>
            <person name="Gargeya S."/>
            <person name="Fitzgerald M."/>
            <person name="Haas B."/>
            <person name="Abouelleil A."/>
            <person name="Alvarado L."/>
            <person name="Arachchi H.M."/>
            <person name="Berlin A.M."/>
            <person name="Chapman S.B."/>
            <person name="Dewar J."/>
            <person name="Goldberg J."/>
            <person name="Griggs A."/>
            <person name="Gujja S."/>
            <person name="Hansen M."/>
            <person name="Howarth C."/>
            <person name="Imamovic A."/>
            <person name="Larimer J."/>
            <person name="McCowan C."/>
            <person name="Murphy C."/>
            <person name="Neiman D."/>
            <person name="Pearson M."/>
            <person name="Priest M."/>
            <person name="Roberts A."/>
            <person name="Saif S."/>
            <person name="Shea T."/>
            <person name="Sisk P."/>
            <person name="Sykes S."/>
            <person name="Wortman J."/>
            <person name="Nusbaum C."/>
            <person name="Birren B."/>
        </authorList>
    </citation>
    <scope>NUCLEOTIDE SEQUENCE [LARGE SCALE GENOMIC DNA]</scope>
    <source>
        <strain evidence="1 3">ATCC BAA-382</strain>
    </source>
</reference>
<evidence type="ECO:0000313" key="1">
    <source>
        <dbReference type="EMBL" id="EOI00096.1"/>
    </source>
</evidence>
<gene>
    <name evidence="2" type="ORF">I583_02141</name>
    <name evidence="1" type="ORF">UAW_00270</name>
</gene>
<dbReference type="STRING" id="155618.RV06_GL000656"/>
<dbReference type="Proteomes" id="UP000014197">
    <property type="component" value="Unassembled WGS sequence"/>
</dbReference>
<dbReference type="AlphaFoldDB" id="R2QXJ5"/>
<dbReference type="PATRIC" id="fig|1158608.3.peg.249"/>
<comment type="caution">
    <text evidence="1">The sequence shown here is derived from an EMBL/GenBank/DDBJ whole genome shotgun (WGS) entry which is preliminary data.</text>
</comment>
<dbReference type="Proteomes" id="UP000013858">
    <property type="component" value="Unassembled WGS sequence"/>
</dbReference>
<proteinExistence type="predicted"/>
<protein>
    <submittedName>
        <fullName evidence="1">Uncharacterized protein</fullName>
    </submittedName>
</protein>
<organism evidence="1 3">
    <name type="scientific">Enterococcus haemoperoxidus ATCC BAA-382</name>
    <dbReference type="NCBI Taxonomy" id="1158608"/>
    <lineage>
        <taxon>Bacteria</taxon>
        <taxon>Bacillati</taxon>
        <taxon>Bacillota</taxon>
        <taxon>Bacilli</taxon>
        <taxon>Lactobacillales</taxon>
        <taxon>Enterococcaceae</taxon>
        <taxon>Enterococcus</taxon>
    </lineage>
</organism>
<name>R2QXJ5_9ENTE</name>
<keyword evidence="4" id="KW-1185">Reference proteome</keyword>